<feature type="non-terminal residue" evidence="11">
    <location>
        <position position="53"/>
    </location>
</feature>
<dbReference type="PROSITE" id="PS50157">
    <property type="entry name" value="ZINC_FINGER_C2H2_2"/>
    <property type="match status" value="2"/>
</dbReference>
<organism evidence="11 12">
    <name type="scientific">Zopfia rhizophila CBS 207.26</name>
    <dbReference type="NCBI Taxonomy" id="1314779"/>
    <lineage>
        <taxon>Eukaryota</taxon>
        <taxon>Fungi</taxon>
        <taxon>Dikarya</taxon>
        <taxon>Ascomycota</taxon>
        <taxon>Pezizomycotina</taxon>
        <taxon>Dothideomycetes</taxon>
        <taxon>Dothideomycetes incertae sedis</taxon>
        <taxon>Zopfiaceae</taxon>
        <taxon>Zopfia</taxon>
    </lineage>
</organism>
<evidence type="ECO:0000256" key="9">
    <source>
        <dbReference type="PROSITE-ProRule" id="PRU00042"/>
    </source>
</evidence>
<evidence type="ECO:0000259" key="10">
    <source>
        <dbReference type="PROSITE" id="PS50157"/>
    </source>
</evidence>
<comment type="subcellular location">
    <subcellularLocation>
        <location evidence="1">Nucleus</location>
    </subcellularLocation>
</comment>
<dbReference type="PANTHER" id="PTHR14196:SF0">
    <property type="entry name" value="PROTEIN BOWEL"/>
    <property type="match status" value="1"/>
</dbReference>
<feature type="domain" description="C2H2-type" evidence="10">
    <location>
        <begin position="3"/>
        <end position="30"/>
    </location>
</feature>
<keyword evidence="12" id="KW-1185">Reference proteome</keyword>
<evidence type="ECO:0000256" key="3">
    <source>
        <dbReference type="ARBA" id="ARBA00022737"/>
    </source>
</evidence>
<dbReference type="InterPro" id="IPR056381">
    <property type="entry name" value="Znf_C2HC_ASCIZ_3rd"/>
</dbReference>
<dbReference type="OrthoDB" id="10018191at2759"/>
<dbReference type="GO" id="GO:0008270">
    <property type="term" value="F:zinc ion binding"/>
    <property type="evidence" value="ECO:0007669"/>
    <property type="project" value="UniProtKB-KW"/>
</dbReference>
<dbReference type="AlphaFoldDB" id="A0A6A6DQE6"/>
<dbReference type="GO" id="GO:0005634">
    <property type="term" value="C:nucleus"/>
    <property type="evidence" value="ECO:0007669"/>
    <property type="project" value="UniProtKB-SubCell"/>
</dbReference>
<dbReference type="InterPro" id="IPR036236">
    <property type="entry name" value="Znf_C2H2_sf"/>
</dbReference>
<dbReference type="SMART" id="SM00355">
    <property type="entry name" value="ZnF_C2H2"/>
    <property type="match status" value="2"/>
</dbReference>
<reference evidence="11" key="1">
    <citation type="journal article" date="2020" name="Stud. Mycol.">
        <title>101 Dothideomycetes genomes: a test case for predicting lifestyles and emergence of pathogens.</title>
        <authorList>
            <person name="Haridas S."/>
            <person name="Albert R."/>
            <person name="Binder M."/>
            <person name="Bloem J."/>
            <person name="Labutti K."/>
            <person name="Salamov A."/>
            <person name="Andreopoulos B."/>
            <person name="Baker S."/>
            <person name="Barry K."/>
            <person name="Bills G."/>
            <person name="Bluhm B."/>
            <person name="Cannon C."/>
            <person name="Castanera R."/>
            <person name="Culley D."/>
            <person name="Daum C."/>
            <person name="Ezra D."/>
            <person name="Gonzalez J."/>
            <person name="Henrissat B."/>
            <person name="Kuo A."/>
            <person name="Liang C."/>
            <person name="Lipzen A."/>
            <person name="Lutzoni F."/>
            <person name="Magnuson J."/>
            <person name="Mondo S."/>
            <person name="Nolan M."/>
            <person name="Ohm R."/>
            <person name="Pangilinan J."/>
            <person name="Park H.-J."/>
            <person name="Ramirez L."/>
            <person name="Alfaro M."/>
            <person name="Sun H."/>
            <person name="Tritt A."/>
            <person name="Yoshinaga Y."/>
            <person name="Zwiers L.-H."/>
            <person name="Turgeon B."/>
            <person name="Goodwin S."/>
            <person name="Spatafora J."/>
            <person name="Crous P."/>
            <person name="Grigoriev I."/>
        </authorList>
    </citation>
    <scope>NUCLEOTIDE SEQUENCE</scope>
    <source>
        <strain evidence="11">CBS 207.26</strain>
    </source>
</reference>
<dbReference type="GO" id="GO:0000981">
    <property type="term" value="F:DNA-binding transcription factor activity, RNA polymerase II-specific"/>
    <property type="evidence" value="ECO:0007669"/>
    <property type="project" value="TreeGrafter"/>
</dbReference>
<accession>A0A6A6DQE6</accession>
<dbReference type="InterPro" id="IPR013087">
    <property type="entry name" value="Znf_C2H2_type"/>
</dbReference>
<dbReference type="Pfam" id="PF00096">
    <property type="entry name" value="zf-C2H2"/>
    <property type="match status" value="1"/>
</dbReference>
<name>A0A6A6DQE6_9PEZI</name>
<evidence type="ECO:0000256" key="7">
    <source>
        <dbReference type="ARBA" id="ARBA00023163"/>
    </source>
</evidence>
<feature type="domain" description="C2H2-type" evidence="10">
    <location>
        <begin position="31"/>
        <end position="53"/>
    </location>
</feature>
<keyword evidence="8" id="KW-0539">Nucleus</keyword>
<gene>
    <name evidence="11" type="ORF">K469DRAFT_473621</name>
</gene>
<sequence length="53" mass="6424">RRHKCSNCTRSFASEGGLKRHEGTHSDKKPYLCNICFKRFRRKDECERHYLTH</sequence>
<evidence type="ECO:0000256" key="2">
    <source>
        <dbReference type="ARBA" id="ARBA00022723"/>
    </source>
</evidence>
<evidence type="ECO:0000256" key="1">
    <source>
        <dbReference type="ARBA" id="ARBA00004123"/>
    </source>
</evidence>
<evidence type="ECO:0000256" key="5">
    <source>
        <dbReference type="ARBA" id="ARBA00022833"/>
    </source>
</evidence>
<dbReference type="EMBL" id="ML994653">
    <property type="protein sequence ID" value="KAF2181223.1"/>
    <property type="molecule type" value="Genomic_DNA"/>
</dbReference>
<proteinExistence type="predicted"/>
<keyword evidence="5" id="KW-0862">Zinc</keyword>
<evidence type="ECO:0000313" key="11">
    <source>
        <dbReference type="EMBL" id="KAF2181223.1"/>
    </source>
</evidence>
<keyword evidence="2" id="KW-0479">Metal-binding</keyword>
<dbReference type="Proteomes" id="UP000800200">
    <property type="component" value="Unassembled WGS sequence"/>
</dbReference>
<evidence type="ECO:0000256" key="4">
    <source>
        <dbReference type="ARBA" id="ARBA00022771"/>
    </source>
</evidence>
<dbReference type="SUPFAM" id="SSF57667">
    <property type="entry name" value="beta-beta-alpha zinc fingers"/>
    <property type="match status" value="1"/>
</dbReference>
<dbReference type="InterPro" id="IPR050717">
    <property type="entry name" value="C2H2-ZF_Transcription_Reg"/>
</dbReference>
<evidence type="ECO:0000256" key="6">
    <source>
        <dbReference type="ARBA" id="ARBA00023015"/>
    </source>
</evidence>
<evidence type="ECO:0000313" key="12">
    <source>
        <dbReference type="Proteomes" id="UP000800200"/>
    </source>
</evidence>
<evidence type="ECO:0000256" key="8">
    <source>
        <dbReference type="ARBA" id="ARBA00023242"/>
    </source>
</evidence>
<keyword evidence="6" id="KW-0805">Transcription regulation</keyword>
<feature type="non-terminal residue" evidence="11">
    <location>
        <position position="1"/>
    </location>
</feature>
<dbReference type="Pfam" id="PF24759">
    <property type="entry name" value="C2HC_ASCIZ"/>
    <property type="match status" value="1"/>
</dbReference>
<dbReference type="PROSITE" id="PS00028">
    <property type="entry name" value="ZINC_FINGER_C2H2_1"/>
    <property type="match status" value="2"/>
</dbReference>
<keyword evidence="4 9" id="KW-0863">Zinc-finger</keyword>
<keyword evidence="7" id="KW-0804">Transcription</keyword>
<dbReference type="PANTHER" id="PTHR14196">
    <property type="entry name" value="ODD-SKIPPED - RELATED"/>
    <property type="match status" value="1"/>
</dbReference>
<protein>
    <recommendedName>
        <fullName evidence="10">C2H2-type domain-containing protein</fullName>
    </recommendedName>
</protein>
<dbReference type="Gene3D" id="3.30.160.60">
    <property type="entry name" value="Classic Zinc Finger"/>
    <property type="match status" value="2"/>
</dbReference>
<dbReference type="GO" id="GO:0000977">
    <property type="term" value="F:RNA polymerase II transcription regulatory region sequence-specific DNA binding"/>
    <property type="evidence" value="ECO:0007669"/>
    <property type="project" value="TreeGrafter"/>
</dbReference>
<keyword evidence="3" id="KW-0677">Repeat</keyword>